<comment type="caution">
    <text evidence="3">The sequence shown here is derived from an EMBL/GenBank/DDBJ whole genome shotgun (WGS) entry which is preliminary data.</text>
</comment>
<keyword evidence="2" id="KW-0812">Transmembrane</keyword>
<feature type="compositionally biased region" description="Low complexity" evidence="1">
    <location>
        <begin position="533"/>
        <end position="561"/>
    </location>
</feature>
<evidence type="ECO:0000313" key="4">
    <source>
        <dbReference type="Proteomes" id="UP000028840"/>
    </source>
</evidence>
<feature type="compositionally biased region" description="Basic and acidic residues" evidence="1">
    <location>
        <begin position="1156"/>
        <end position="1165"/>
    </location>
</feature>
<dbReference type="SUPFAM" id="SSF53474">
    <property type="entry name" value="alpha/beta-Hydrolases"/>
    <property type="match status" value="1"/>
</dbReference>
<dbReference type="VEuPathDB" id="ToxoDB:TGVAND_277820"/>
<feature type="compositionally biased region" description="Polar residues" evidence="1">
    <location>
        <begin position="342"/>
        <end position="359"/>
    </location>
</feature>
<feature type="region of interest" description="Disordered" evidence="1">
    <location>
        <begin position="521"/>
        <end position="561"/>
    </location>
</feature>
<evidence type="ECO:0000256" key="2">
    <source>
        <dbReference type="SAM" id="Phobius"/>
    </source>
</evidence>
<dbReference type="PANTHER" id="PTHR37471">
    <property type="entry name" value="UNNAMED PRODUCT"/>
    <property type="match status" value="1"/>
</dbReference>
<feature type="region of interest" description="Disordered" evidence="1">
    <location>
        <begin position="878"/>
        <end position="918"/>
    </location>
</feature>
<evidence type="ECO:0000256" key="1">
    <source>
        <dbReference type="SAM" id="MobiDB-lite"/>
    </source>
</evidence>
<feature type="region of interest" description="Disordered" evidence="1">
    <location>
        <begin position="1154"/>
        <end position="1203"/>
    </location>
</feature>
<evidence type="ECO:0000313" key="3">
    <source>
        <dbReference type="EMBL" id="KFH09413.1"/>
    </source>
</evidence>
<feature type="compositionally biased region" description="Low complexity" evidence="1">
    <location>
        <begin position="773"/>
        <end position="791"/>
    </location>
</feature>
<organism evidence="3 4">
    <name type="scientific">Toxoplasma gondii VAND</name>
    <dbReference type="NCBI Taxonomy" id="933077"/>
    <lineage>
        <taxon>Eukaryota</taxon>
        <taxon>Sar</taxon>
        <taxon>Alveolata</taxon>
        <taxon>Apicomplexa</taxon>
        <taxon>Conoidasida</taxon>
        <taxon>Coccidia</taxon>
        <taxon>Eucoccidiorida</taxon>
        <taxon>Eimeriorina</taxon>
        <taxon>Sarcocystidae</taxon>
        <taxon>Toxoplasma</taxon>
    </lineage>
</organism>
<feature type="region of interest" description="Disordered" evidence="1">
    <location>
        <begin position="713"/>
        <end position="744"/>
    </location>
</feature>
<sequence length="1383" mass="152607">MKVFKVASAPPWQDRPRRLLLSGHFSRSSFFLSRGFLLLSLLILFPCLCWFVLSPSSLCSFDPIGFVSSLLSLPSRAFVLLASFCSLPSLSVLSSLPSLSSVSVFSASPGSLFLAFSLIFLSMEVYTFARFAAAVSWLEDLPFYRPTPDPHYFAFLLRACIHYPCARLYSTLCEEAKGWQTDVDSRYEALSVCGGFSESQSDAEMLQKLLFGPRGKLTKQARALEERTKQSSQKAVHAVLTPEESREEVTEAGGRQKEESRRSQTFRVSPVPSTCASHSPLSLSETKWRLAASPTGPESPSCRLSSPWSHSSASPFDSSTRATLFPTPRDSQSPLCEEESVSETNDALKSDTGADSTHGGSRLAAPAEVAAGVAQDGRREAGAAARQGERREANREEEAEEETKSDEQRREGEKREEEIEDETQEERRSERVEEREKMEILGKETAEKGEDAFVTHPPEALASMLYYAFFTSVQPTQLTVNLVAAWLRAHTHFPLSACRAAINYLQATGSFHFVVDDEVQSREASKPARRPRSVPSSPIGSSQETVSPSQAPVSPSQAPVSPSLEAVSSQEALPSFRETSAPSQEQSVSCGWPLSFLTTFMSRSSSFFRRSASAQAPLSLETTPGWLYGAAPIRPHYRPLILQLFVNFCQFLFVSALTTLGFVAVSPRCMCRTCSSTVRGCTQRRTPRPEALRRPRCLGEAIPLKREMDGCPAAHSVEKRRQVEVETASTNRENARNNPEEDEEATLEGGLKFLRFFLYLPPTVPPSPPPSSSSPCSPSSPSPSSCLSSLSEGRHSAPGVKAPIVLIHGFGFGLLPYILHALLLVIRQRFWTPAEERRPIVLLEFAWLGLDGQGAQLMRQSQAIEEARARAVKRMRGREESACGLTRTPTEAEREQKAKELLEGPDASKARKADFGREEKVEDARRSLRAYAARVKESSKEASEPCACDGVGEKEEDAHSRRLPPPLLWTDIVPLMPAICRSLADFLEDLHRVQLEDLQTAMRLAKLQRRAEDGKETGEHGEAGAGEEEARERGRSAAGEDVGKRGEKKKEGVSSAWRRVNENKLLLTFVREDISLRSPGEEDSQEAPYLERHGVQVDVVAHSYGTGVTSCLHMMHPSLLRRCVLVDPVCFFPNCTVKAQLVHRQPWQIRLLPRHSGAERGHEDPVDPGSRAAETEAFGKKADGAFTRTTGVGSEAKGSSGPRLDACGGLQRVSCPAKADLRTDRRKGANQGVLEEAARSSETASSSKSWLSRVDLCALQRRRKPWRLTALAPLLRVALLHAIDRFALFFYWLLVYRELGTRITTSRQLQGHEYLDRGGLLRLQDRLMVVLGSFDLISPAAHIKAFMDCVAPRVECLYCPGAHHGVVAFMPSVLATIDKFLAT</sequence>
<dbReference type="GO" id="GO:0016787">
    <property type="term" value="F:hydrolase activity"/>
    <property type="evidence" value="ECO:0007669"/>
    <property type="project" value="UniProtKB-KW"/>
</dbReference>
<feature type="compositionally biased region" description="Basic and acidic residues" evidence="1">
    <location>
        <begin position="951"/>
        <end position="960"/>
    </location>
</feature>
<feature type="transmembrane region" description="Helical" evidence="2">
    <location>
        <begin position="77"/>
        <end position="99"/>
    </location>
</feature>
<feature type="compositionally biased region" description="Basic and acidic residues" evidence="1">
    <location>
        <begin position="376"/>
        <end position="396"/>
    </location>
</feature>
<feature type="compositionally biased region" description="Basic and acidic residues" evidence="1">
    <location>
        <begin position="1173"/>
        <end position="1183"/>
    </location>
</feature>
<dbReference type="OrthoDB" id="6431331at2759"/>
<name>A0A086Q9Y1_TOXGO</name>
<feature type="region of interest" description="Disordered" evidence="1">
    <location>
        <begin position="1009"/>
        <end position="1054"/>
    </location>
</feature>
<protein>
    <submittedName>
        <fullName evidence="3">Alpha/beta hydrolase family protein</fullName>
    </submittedName>
</protein>
<feature type="region of interest" description="Disordered" evidence="1">
    <location>
        <begin position="225"/>
        <end position="439"/>
    </location>
</feature>
<feature type="region of interest" description="Disordered" evidence="1">
    <location>
        <begin position="942"/>
        <end position="961"/>
    </location>
</feature>
<feature type="compositionally biased region" description="Basic and acidic residues" evidence="1">
    <location>
        <begin position="405"/>
        <end position="417"/>
    </location>
</feature>
<proteinExistence type="predicted"/>
<feature type="region of interest" description="Disordered" evidence="1">
    <location>
        <begin position="765"/>
        <end position="792"/>
    </location>
</feature>
<reference evidence="3 4" key="2">
    <citation type="journal article" date="2015" name="Eukaryot. Cell">
        <title>Genetic mapping reveals that sinefungin resistance in Toxoplasma gondii is controlled by a putative amino acid transporter locus that can be used as a negative selectable marker.</title>
        <authorList>
            <person name="Behnke M.S."/>
            <person name="Khan A."/>
            <person name="Sibley L.D."/>
        </authorList>
    </citation>
    <scope>NUCLEOTIDE SEQUENCE [LARGE SCALE GENOMIC DNA]</scope>
    <source>
        <strain evidence="3 4">VAND</strain>
    </source>
</reference>
<feature type="compositionally biased region" description="Basic and acidic residues" evidence="1">
    <location>
        <begin position="1009"/>
        <end position="1035"/>
    </location>
</feature>
<feature type="compositionally biased region" description="Basic and acidic residues" evidence="1">
    <location>
        <begin position="425"/>
        <end position="439"/>
    </location>
</feature>
<feature type="compositionally biased region" description="Basic and acidic residues" evidence="1">
    <location>
        <begin position="1041"/>
        <end position="1052"/>
    </location>
</feature>
<keyword evidence="3" id="KW-0378">Hydrolase</keyword>
<feature type="compositionally biased region" description="Basic and acidic residues" evidence="1">
    <location>
        <begin position="243"/>
        <end position="262"/>
    </location>
</feature>
<keyword evidence="2" id="KW-0472">Membrane</keyword>
<keyword evidence="2" id="KW-1133">Transmembrane helix</keyword>
<dbReference type="PANTHER" id="PTHR37471:SF1">
    <property type="entry name" value="AB HYDROLASE-1 DOMAIN-CONTAINING PROTEIN"/>
    <property type="match status" value="1"/>
</dbReference>
<dbReference type="EMBL" id="AEYJ02000529">
    <property type="protein sequence ID" value="KFH09413.1"/>
    <property type="molecule type" value="Genomic_DNA"/>
</dbReference>
<feature type="compositionally biased region" description="Polar residues" evidence="1">
    <location>
        <begin position="263"/>
        <end position="285"/>
    </location>
</feature>
<reference evidence="3 4" key="1">
    <citation type="submission" date="2014-08" db="EMBL/GenBank/DDBJ databases">
        <authorList>
            <person name="Sibley D."/>
            <person name="Venepally P."/>
            <person name="Karamycheva S."/>
            <person name="Hadjithomas M."/>
            <person name="Khan A."/>
            <person name="Brunk B."/>
            <person name="Roos D."/>
            <person name="Caler E."/>
            <person name="Lorenzi H."/>
        </authorList>
    </citation>
    <scope>NUCLEOTIDE SEQUENCE [LARGE SCALE GENOMIC DNA]</scope>
    <source>
        <strain evidence="3 4">VAND</strain>
    </source>
</reference>
<feature type="compositionally biased region" description="Basic and acidic residues" evidence="1">
    <location>
        <begin position="890"/>
        <end position="918"/>
    </location>
</feature>
<feature type="transmembrane region" description="Helical" evidence="2">
    <location>
        <begin position="111"/>
        <end position="132"/>
    </location>
</feature>
<dbReference type="Proteomes" id="UP000028840">
    <property type="component" value="Unassembled WGS sequence"/>
</dbReference>
<gene>
    <name evidence="3" type="ORF">TGVAND_277820</name>
</gene>
<dbReference type="Gene3D" id="3.40.50.1820">
    <property type="entry name" value="alpha/beta hydrolase"/>
    <property type="match status" value="1"/>
</dbReference>
<dbReference type="InterPro" id="IPR029058">
    <property type="entry name" value="AB_hydrolase_fold"/>
</dbReference>
<feature type="compositionally biased region" description="Low complexity" evidence="1">
    <location>
        <begin position="305"/>
        <end position="319"/>
    </location>
</feature>
<feature type="transmembrane region" description="Helical" evidence="2">
    <location>
        <begin position="644"/>
        <end position="665"/>
    </location>
</feature>
<accession>A0A086Q9Y1</accession>
<feature type="compositionally biased region" description="Low complexity" evidence="1">
    <location>
        <begin position="364"/>
        <end position="374"/>
    </location>
</feature>
<feature type="transmembrane region" description="Helical" evidence="2">
    <location>
        <begin position="804"/>
        <end position="826"/>
    </location>
</feature>